<dbReference type="Proteomes" id="UP000193136">
    <property type="component" value="Unassembled WGS sequence"/>
</dbReference>
<dbReference type="AlphaFoldDB" id="A0A1X0XXJ7"/>
<gene>
    <name evidence="1" type="ORF">B5V00_13745</name>
</gene>
<protein>
    <submittedName>
        <fullName evidence="1">Uncharacterized protein</fullName>
    </submittedName>
</protein>
<evidence type="ECO:0000313" key="2">
    <source>
        <dbReference type="Proteomes" id="UP000193136"/>
    </source>
</evidence>
<name>A0A1X0XXJ7_9BACT</name>
<proteinExistence type="predicted"/>
<accession>A0A1X0XXJ7</accession>
<dbReference type="EMBL" id="NAAD01000019">
    <property type="protein sequence ID" value="ORJ57508.1"/>
    <property type="molecule type" value="Genomic_DNA"/>
</dbReference>
<comment type="caution">
    <text evidence="1">The sequence shown here is derived from an EMBL/GenBank/DDBJ whole genome shotgun (WGS) entry which is preliminary data.</text>
</comment>
<dbReference type="STRING" id="1969733.B5V00_13745"/>
<keyword evidence="2" id="KW-1185">Reference proteome</keyword>
<reference evidence="1 2" key="1">
    <citation type="submission" date="2017-03" db="EMBL/GenBank/DDBJ databases">
        <title>Genome sequence of Geothermobacter sp. EPR-M, Deep-Sea Iron Reducer.</title>
        <authorList>
            <person name="Tully B."/>
            <person name="Savalia P."/>
            <person name="Abuyen K."/>
            <person name="Baughan C."/>
            <person name="Romero E."/>
            <person name="Ronkowski C."/>
            <person name="Torres B."/>
            <person name="Tremblay J."/>
            <person name="Trujillo A."/>
            <person name="Tyler M."/>
            <person name="Perez-Rodriguez I."/>
            <person name="Amend J."/>
        </authorList>
    </citation>
    <scope>NUCLEOTIDE SEQUENCE [LARGE SCALE GENOMIC DNA]</scope>
    <source>
        <strain evidence="1 2">EPR-M</strain>
    </source>
</reference>
<sequence length="89" mass="9806">MLDQIVDVVLKTLYAKNSGLYHHALMTGPAGGKSCIPGFCSRRSSRWWNGSFPGERERKVLHAVRVVPGPVEGKHARPVLSVRAAGRRE</sequence>
<evidence type="ECO:0000313" key="1">
    <source>
        <dbReference type="EMBL" id="ORJ57508.1"/>
    </source>
</evidence>
<organism evidence="1 2">
    <name type="scientific">Geothermobacter hydrogeniphilus</name>
    <dbReference type="NCBI Taxonomy" id="1969733"/>
    <lineage>
        <taxon>Bacteria</taxon>
        <taxon>Pseudomonadati</taxon>
        <taxon>Thermodesulfobacteriota</taxon>
        <taxon>Desulfuromonadia</taxon>
        <taxon>Desulfuromonadales</taxon>
        <taxon>Geothermobacteraceae</taxon>
        <taxon>Geothermobacter</taxon>
    </lineage>
</organism>